<gene>
    <name evidence="3" type="ORF">Z043_101179</name>
</gene>
<reference evidence="3 4" key="1">
    <citation type="submission" date="2015-08" db="EMBL/GenBank/DDBJ databases">
        <title>The genome of the Asian arowana (Scleropages formosus).</title>
        <authorList>
            <person name="Tan M.H."/>
            <person name="Gan H.M."/>
            <person name="Croft L.J."/>
            <person name="Austin C.M."/>
        </authorList>
    </citation>
    <scope>NUCLEOTIDE SEQUENCE [LARGE SCALE GENOMIC DNA]</scope>
    <source>
        <strain evidence="3">Aro1</strain>
    </source>
</reference>
<comment type="caution">
    <text evidence="3">The sequence shown here is derived from an EMBL/GenBank/DDBJ whole genome shotgun (WGS) entry which is preliminary data.</text>
</comment>
<evidence type="ECO:0000313" key="3">
    <source>
        <dbReference type="EMBL" id="KPP79261.1"/>
    </source>
</evidence>
<accession>A0A0P7VYV1</accession>
<feature type="region of interest" description="Disordered" evidence="1">
    <location>
        <begin position="29"/>
        <end position="70"/>
    </location>
</feature>
<name>A0A0P7VYV1_SCLFO</name>
<feature type="chain" id="PRO_5006144061" evidence="2">
    <location>
        <begin position="19"/>
        <end position="116"/>
    </location>
</feature>
<feature type="signal peptide" evidence="2">
    <location>
        <begin position="1"/>
        <end position="18"/>
    </location>
</feature>
<organism evidence="3 4">
    <name type="scientific">Scleropages formosus</name>
    <name type="common">Asian bonytongue</name>
    <name type="synonym">Osteoglossum formosum</name>
    <dbReference type="NCBI Taxonomy" id="113540"/>
    <lineage>
        <taxon>Eukaryota</taxon>
        <taxon>Metazoa</taxon>
        <taxon>Chordata</taxon>
        <taxon>Craniata</taxon>
        <taxon>Vertebrata</taxon>
        <taxon>Euteleostomi</taxon>
        <taxon>Actinopterygii</taxon>
        <taxon>Neopterygii</taxon>
        <taxon>Teleostei</taxon>
        <taxon>Osteoglossocephala</taxon>
        <taxon>Osteoglossomorpha</taxon>
        <taxon>Osteoglossiformes</taxon>
        <taxon>Osteoglossidae</taxon>
        <taxon>Scleropages</taxon>
    </lineage>
</organism>
<proteinExistence type="predicted"/>
<evidence type="ECO:0000256" key="2">
    <source>
        <dbReference type="SAM" id="SignalP"/>
    </source>
</evidence>
<sequence>MVMRHGLAVFLLITMCTSLLFVYMSHGGAHKEHGGAPGGQSEKSEKPTDTRDTPQKARTPALQGYNSIIDHKGYSNKPAIEAEARTPAVRSNLYAQQPGCHNIQTTNFMVETNKAD</sequence>
<protein>
    <submittedName>
        <fullName evidence="3">Uncharacterized protein</fullName>
    </submittedName>
</protein>
<evidence type="ECO:0000256" key="1">
    <source>
        <dbReference type="SAM" id="MobiDB-lite"/>
    </source>
</evidence>
<feature type="compositionally biased region" description="Basic and acidic residues" evidence="1">
    <location>
        <begin position="42"/>
        <end position="55"/>
    </location>
</feature>
<evidence type="ECO:0000313" key="4">
    <source>
        <dbReference type="Proteomes" id="UP000034805"/>
    </source>
</evidence>
<keyword evidence="2" id="KW-0732">Signal</keyword>
<dbReference type="Proteomes" id="UP000034805">
    <property type="component" value="Unassembled WGS sequence"/>
</dbReference>
<dbReference type="AlphaFoldDB" id="A0A0P7VYV1"/>
<dbReference type="EMBL" id="JARO02000251">
    <property type="protein sequence ID" value="KPP79261.1"/>
    <property type="molecule type" value="Genomic_DNA"/>
</dbReference>